<evidence type="ECO:0000313" key="3">
    <source>
        <dbReference type="EMBL" id="MBY4797378.1"/>
    </source>
</evidence>
<reference evidence="3 4" key="1">
    <citation type="submission" date="2021-08" db="EMBL/GenBank/DDBJ databases">
        <title>Collinsella faecalis sp. nov. isolated from swine faeces.</title>
        <authorList>
            <person name="Oh B.S."/>
            <person name="Lee J.H."/>
        </authorList>
    </citation>
    <scope>NUCLEOTIDE SEQUENCE [LARGE SCALE GENOMIC DNA]</scope>
    <source>
        <strain evidence="3 4">AGMB00827</strain>
    </source>
</reference>
<organism evidence="3 4">
    <name type="scientific">Collinsella ureilytica</name>
    <dbReference type="NCBI Taxonomy" id="2869515"/>
    <lineage>
        <taxon>Bacteria</taxon>
        <taxon>Bacillati</taxon>
        <taxon>Actinomycetota</taxon>
        <taxon>Coriobacteriia</taxon>
        <taxon>Coriobacteriales</taxon>
        <taxon>Coriobacteriaceae</taxon>
        <taxon>Collinsella</taxon>
    </lineage>
</organism>
<dbReference type="InterPro" id="IPR005502">
    <property type="entry name" value="Ribosyl_crysJ1"/>
</dbReference>
<dbReference type="InterPro" id="IPR036705">
    <property type="entry name" value="Ribosyl_crysJ1_sf"/>
</dbReference>
<dbReference type="Proteomes" id="UP000700908">
    <property type="component" value="Unassembled WGS sequence"/>
</dbReference>
<dbReference type="EMBL" id="JAIMFO010000005">
    <property type="protein sequence ID" value="MBY4797378.1"/>
    <property type="molecule type" value="Genomic_DNA"/>
</dbReference>
<evidence type="ECO:0000313" key="4">
    <source>
        <dbReference type="Proteomes" id="UP000700908"/>
    </source>
</evidence>
<comment type="caution">
    <text evidence="3">The sequence shown here is derived from an EMBL/GenBank/DDBJ whole genome shotgun (WGS) entry which is preliminary data.</text>
</comment>
<protein>
    <submittedName>
        <fullName evidence="3">ADP-ribosylglycohydrolase family protein</fullName>
    </submittedName>
</protein>
<dbReference type="PANTHER" id="PTHR16222">
    <property type="entry name" value="ADP-RIBOSYLGLYCOHYDROLASE"/>
    <property type="match status" value="1"/>
</dbReference>
<dbReference type="PANTHER" id="PTHR16222:SF24">
    <property type="entry name" value="ADP-RIBOSYLHYDROLASE ARH3"/>
    <property type="match status" value="1"/>
</dbReference>
<dbReference type="Gene3D" id="1.10.4080.10">
    <property type="entry name" value="ADP-ribosylation/Crystallin J1"/>
    <property type="match status" value="1"/>
</dbReference>
<sequence>MEEHVIKHPSCGSRNIAEILWGLPSFTDELQKKLSEGKAVPGGRCVDFDDPKYECNDCLHRFEKHTVAEDLVEIVERRRLKGIIYGAAVGDALGVPYEFQGRDSFTCKGMASGGVHQMPEGTFSDDTSMLLATQDSIRERGRIDVEDMRERFRRWLYEGAYTADGKVFDVGNATATALSEGHGMVHEYSNGNGSLMRIAPLACTDATDDEIRAVSAITHAHPISKEACVLFVHVLRNALENGADGIVQVIEDHLPDDARFRFLADIVAWPRERVRSTGYVLDTLGAALWCAWNTDSYEECVLAAVNLGDDTDTTACVAGALAGAMYGYDSICKSWIEQLRGKEVINRCIFGQEAPVQLNCGKLSK</sequence>
<comment type="similarity">
    <text evidence="1">Belongs to the ADP-ribosylglycohydrolase family.</text>
</comment>
<dbReference type="RefSeq" id="WP_222199102.1">
    <property type="nucleotide sequence ID" value="NZ_JAIMFO010000005.1"/>
</dbReference>
<evidence type="ECO:0000256" key="2">
    <source>
        <dbReference type="ARBA" id="ARBA00022801"/>
    </source>
</evidence>
<dbReference type="SUPFAM" id="SSF101478">
    <property type="entry name" value="ADP-ribosylglycohydrolase"/>
    <property type="match status" value="1"/>
</dbReference>
<gene>
    <name evidence="3" type="ORF">K6V98_03225</name>
</gene>
<dbReference type="Pfam" id="PF03747">
    <property type="entry name" value="ADP_ribosyl_GH"/>
    <property type="match status" value="1"/>
</dbReference>
<evidence type="ECO:0000256" key="1">
    <source>
        <dbReference type="ARBA" id="ARBA00010702"/>
    </source>
</evidence>
<keyword evidence="2" id="KW-0378">Hydrolase</keyword>
<proteinExistence type="inferred from homology"/>
<accession>A0ABS7MK12</accession>
<name>A0ABS7MK12_9ACTN</name>
<dbReference type="InterPro" id="IPR050792">
    <property type="entry name" value="ADP-ribosylglycohydrolase"/>
</dbReference>
<keyword evidence="4" id="KW-1185">Reference proteome</keyword>